<dbReference type="Proteomes" id="UP000095283">
    <property type="component" value="Unplaced"/>
</dbReference>
<dbReference type="AlphaFoldDB" id="A0A1I7XIX8"/>
<organism evidence="1 2">
    <name type="scientific">Heterorhabditis bacteriophora</name>
    <name type="common">Entomopathogenic nematode worm</name>
    <dbReference type="NCBI Taxonomy" id="37862"/>
    <lineage>
        <taxon>Eukaryota</taxon>
        <taxon>Metazoa</taxon>
        <taxon>Ecdysozoa</taxon>
        <taxon>Nematoda</taxon>
        <taxon>Chromadorea</taxon>
        <taxon>Rhabditida</taxon>
        <taxon>Rhabditina</taxon>
        <taxon>Rhabditomorpha</taxon>
        <taxon>Strongyloidea</taxon>
        <taxon>Heterorhabditidae</taxon>
        <taxon>Heterorhabditis</taxon>
    </lineage>
</organism>
<proteinExistence type="predicted"/>
<reference evidence="2" key="1">
    <citation type="submission" date="2016-11" db="UniProtKB">
        <authorList>
            <consortium name="WormBaseParasite"/>
        </authorList>
    </citation>
    <scope>IDENTIFICATION</scope>
</reference>
<accession>A0A1I7XIX8</accession>
<evidence type="ECO:0000313" key="2">
    <source>
        <dbReference type="WBParaSite" id="Hba_17480"/>
    </source>
</evidence>
<protein>
    <submittedName>
        <fullName evidence="2">Transposase</fullName>
    </submittedName>
</protein>
<dbReference type="WBParaSite" id="Hba_17480">
    <property type="protein sequence ID" value="Hba_17480"/>
    <property type="gene ID" value="Hba_17480"/>
</dbReference>
<evidence type="ECO:0000313" key="1">
    <source>
        <dbReference type="Proteomes" id="UP000095283"/>
    </source>
</evidence>
<name>A0A1I7XIX8_HETBA</name>
<keyword evidence="1" id="KW-1185">Reference proteome</keyword>
<sequence>MRQGYSRIRHCVSKLPCTANSFRIGEWEDDKVTEGYLVRERTLGQLALE</sequence>